<evidence type="ECO:0000256" key="5">
    <source>
        <dbReference type="ARBA" id="ARBA00069073"/>
    </source>
</evidence>
<dbReference type="PANTHER" id="PTHR19211">
    <property type="entry name" value="ATP-BINDING TRANSPORT PROTEIN-RELATED"/>
    <property type="match status" value="1"/>
</dbReference>
<dbReference type="AlphaFoldDB" id="A0A540VV37"/>
<evidence type="ECO:0000256" key="2">
    <source>
        <dbReference type="ARBA" id="ARBA00022741"/>
    </source>
</evidence>
<dbReference type="InterPro" id="IPR027417">
    <property type="entry name" value="P-loop_NTPase"/>
</dbReference>
<dbReference type="InterPro" id="IPR003593">
    <property type="entry name" value="AAA+_ATPase"/>
</dbReference>
<dbReference type="FunFam" id="3.40.50.300:FF:000011">
    <property type="entry name" value="Putative ABC transporter ATP-binding component"/>
    <property type="match status" value="1"/>
</dbReference>
<dbReference type="GO" id="GO:0016887">
    <property type="term" value="F:ATP hydrolysis activity"/>
    <property type="evidence" value="ECO:0007669"/>
    <property type="project" value="InterPro"/>
</dbReference>
<evidence type="ECO:0000313" key="10">
    <source>
        <dbReference type="Proteomes" id="UP000315400"/>
    </source>
</evidence>
<dbReference type="GO" id="GO:0005524">
    <property type="term" value="F:ATP binding"/>
    <property type="evidence" value="ECO:0007669"/>
    <property type="project" value="UniProtKB-KW"/>
</dbReference>
<dbReference type="Proteomes" id="UP000315400">
    <property type="component" value="Unassembled WGS sequence"/>
</dbReference>
<proteinExistence type="inferred from homology"/>
<dbReference type="InterPro" id="IPR032781">
    <property type="entry name" value="ABC_tran_Xtn"/>
</dbReference>
<dbReference type="PANTHER" id="PTHR19211:SF14">
    <property type="entry name" value="ATP-BINDING CASSETTE SUB-FAMILY F MEMBER 1"/>
    <property type="match status" value="1"/>
</dbReference>
<dbReference type="InterPro" id="IPR050611">
    <property type="entry name" value="ABCF"/>
</dbReference>
<evidence type="ECO:0000259" key="8">
    <source>
        <dbReference type="PROSITE" id="PS50893"/>
    </source>
</evidence>
<evidence type="ECO:0000256" key="7">
    <source>
        <dbReference type="SAM" id="MobiDB-lite"/>
    </source>
</evidence>
<gene>
    <name evidence="9" type="ORF">FKY71_05695</name>
</gene>
<feature type="region of interest" description="Disordered" evidence="7">
    <location>
        <begin position="524"/>
        <end position="548"/>
    </location>
</feature>
<comment type="caution">
    <text evidence="9">The sequence shown here is derived from an EMBL/GenBank/DDBJ whole genome shotgun (WGS) entry which is preliminary data.</text>
</comment>
<feature type="coiled-coil region" evidence="6">
    <location>
        <begin position="565"/>
        <end position="634"/>
    </location>
</feature>
<evidence type="ECO:0000313" key="9">
    <source>
        <dbReference type="EMBL" id="TQF00014.1"/>
    </source>
</evidence>
<evidence type="ECO:0000256" key="1">
    <source>
        <dbReference type="ARBA" id="ARBA00022737"/>
    </source>
</evidence>
<dbReference type="FunFam" id="3.40.50.300:FF:002053">
    <property type="entry name" value="ABC transporter ATP-binding protein"/>
    <property type="match status" value="1"/>
</dbReference>
<dbReference type="PROSITE" id="PS50893">
    <property type="entry name" value="ABC_TRANSPORTER_2"/>
    <property type="match status" value="2"/>
</dbReference>
<protein>
    <recommendedName>
        <fullName evidence="5">Probable ATP-binding protein YheS</fullName>
    </recommendedName>
</protein>
<dbReference type="Gene3D" id="3.40.50.300">
    <property type="entry name" value="P-loop containing nucleotide triphosphate hydrolases"/>
    <property type="match status" value="2"/>
</dbReference>
<dbReference type="SMART" id="SM00382">
    <property type="entry name" value="AAA"/>
    <property type="match status" value="2"/>
</dbReference>
<dbReference type="EMBL" id="VIFK01000028">
    <property type="protein sequence ID" value="TQF00014.1"/>
    <property type="molecule type" value="Genomic_DNA"/>
</dbReference>
<dbReference type="InterPro" id="IPR003439">
    <property type="entry name" value="ABC_transporter-like_ATP-bd"/>
</dbReference>
<organism evidence="9 10">
    <name type="scientific">Spiribacter salinus</name>
    <dbReference type="NCBI Taxonomy" id="1335746"/>
    <lineage>
        <taxon>Bacteria</taxon>
        <taxon>Pseudomonadati</taxon>
        <taxon>Pseudomonadota</taxon>
        <taxon>Gammaproteobacteria</taxon>
        <taxon>Chromatiales</taxon>
        <taxon>Ectothiorhodospiraceae</taxon>
        <taxon>Spiribacter</taxon>
    </lineage>
</organism>
<dbReference type="SUPFAM" id="SSF52540">
    <property type="entry name" value="P-loop containing nucleoside triphosphate hydrolases"/>
    <property type="match status" value="2"/>
</dbReference>
<comment type="similarity">
    <text evidence="4">Belongs to the ABC transporter superfamily. ABCF family. YheS subfamily.</text>
</comment>
<dbReference type="CDD" id="cd03221">
    <property type="entry name" value="ABCF_EF-3"/>
    <property type="match status" value="2"/>
</dbReference>
<dbReference type="Pfam" id="PF00005">
    <property type="entry name" value="ABC_tran"/>
    <property type="match status" value="2"/>
</dbReference>
<dbReference type="STRING" id="1260251.SPISAL_02230"/>
<accession>A0A540VV37</accession>
<dbReference type="Pfam" id="PF12848">
    <property type="entry name" value="ABC_tran_Xtn"/>
    <property type="match status" value="1"/>
</dbReference>
<feature type="domain" description="ABC transporter" evidence="8">
    <location>
        <begin position="2"/>
        <end position="246"/>
    </location>
</feature>
<dbReference type="InterPro" id="IPR017871">
    <property type="entry name" value="ABC_transporter-like_CS"/>
</dbReference>
<evidence type="ECO:0000256" key="4">
    <source>
        <dbReference type="ARBA" id="ARBA00061571"/>
    </source>
</evidence>
<feature type="domain" description="ABC transporter" evidence="8">
    <location>
        <begin position="313"/>
        <end position="528"/>
    </location>
</feature>
<keyword evidence="3 9" id="KW-0067">ATP-binding</keyword>
<keyword evidence="6" id="KW-0175">Coiled coil</keyword>
<keyword evidence="2" id="KW-0547">Nucleotide-binding</keyword>
<reference evidence="9 10" key="1">
    <citation type="submission" date="2019-06" db="EMBL/GenBank/DDBJ databases">
        <title>Metagenome assembled Genome of Spiribacter salinus SL48-SHIP from the microbial mat of Salt Lake 48 (Novosibirsk region, Russia).</title>
        <authorList>
            <person name="Shipova A."/>
            <person name="Rozanov A.S."/>
            <person name="Bryanskaya A.V."/>
            <person name="Peltek S.E."/>
        </authorList>
    </citation>
    <scope>NUCLEOTIDE SEQUENCE [LARGE SCALE GENOMIC DNA]</scope>
    <source>
        <strain evidence="9">SL48-SHIP-2</strain>
    </source>
</reference>
<evidence type="ECO:0000256" key="3">
    <source>
        <dbReference type="ARBA" id="ARBA00022840"/>
    </source>
</evidence>
<evidence type="ECO:0000256" key="6">
    <source>
        <dbReference type="SAM" id="Coils"/>
    </source>
</evidence>
<name>A0A540VV37_9GAMM</name>
<dbReference type="PROSITE" id="PS00211">
    <property type="entry name" value="ABC_TRANSPORTER_1"/>
    <property type="match status" value="2"/>
</dbReference>
<keyword evidence="1" id="KW-0677">Repeat</keyword>
<sequence>MIQLRDITLRRGPDPLLEGGRLTVHAGSKLGLVGANGTGKSTLFSLLLGELTVDAGEISMPANWQLSHMAQETPALPRPAIEFVLDGDDALRAAEAEVAAAEASEAGERIAHAYAALEAAGGYDARARAGILLNGLGFEAAVHERPVAEFSGGWRVRLNLARALMCPADLLLLDEPTNHLDLEAVLWLEQWLQAFTGTLILIAHDRDFLDNVAEGIVHIEHRQIHHYTGGYSAFERQRGERLAQQQALHERQQREIAHMEAFITRFRAKATKARAAQSRIKALERMERVAPAHVDSPFQFAFPEAPRAGNPLLSLESVSLGYDNNALLTGLERSLAPGDRIGLLGRNGMGKSTLIRALAGESEPMAGQIRRARQLRVGYFAQHQLEQLDLAASPVQHLARLAPNTEPQRLRDFIGGFGFRGDQALDPVAPLSGGERARLVLALLVWSAPNLLLLDEPTNHLDLEMRHALNVALQGFEGAVVVVSHDRYLLETTVSDYWLVNAGCVTAFDGDLEDYRRWLARDQRERNTARRQGPAPEPQSGEDARARRQATAEAKAALRPLRRRVESAVKAMEKIDTELAAIETQLAEPSVYEAGSREALDDLLRRQGRMRQEKTEAEAEWVAAEEALEMAEQATA</sequence>